<dbReference type="Proteomes" id="UP000185547">
    <property type="component" value="Unassembled WGS sequence"/>
</dbReference>
<sequence>MNPEIRKRLISHLDESDPNWLNDTAALAPLEDEALTREQTFKMLRGAYGINPSFGEKLKVHLSGDAAEVAGIDKDLESVQKAIRVFFAEKPFKVDLKMVRTEPGSTIMVFEPSAPNTESHNVLEDETVKVRSTPNAAAMENAFKLLNALEGRRSLREWAESIKSLKKLNHELKTKDLVADFAWFSSSGRTSFSRVSEQSFRYLEELEQRIENETEKETVQGFITELALDENNSYRVTLRNDPTPKGRKQIVSVSMQDFNGLGKFIGDRVSWIVVHERTLDSFGYVKKESLKFDSEGTTLGTLTLF</sequence>
<proteinExistence type="predicted"/>
<gene>
    <name evidence="2" type="ORF">SAMN05421802_11361</name>
</gene>
<evidence type="ECO:0000313" key="3">
    <source>
        <dbReference type="Proteomes" id="UP000185547"/>
    </source>
</evidence>
<dbReference type="EMBL" id="FTMH01000013">
    <property type="protein sequence ID" value="SIQ40564.1"/>
    <property type="molecule type" value="Genomic_DNA"/>
</dbReference>
<evidence type="ECO:0000256" key="1">
    <source>
        <dbReference type="SAM" id="Coils"/>
    </source>
</evidence>
<feature type="coiled-coil region" evidence="1">
    <location>
        <begin position="155"/>
        <end position="216"/>
    </location>
</feature>
<evidence type="ECO:0000313" key="2">
    <source>
        <dbReference type="EMBL" id="SIQ40564.1"/>
    </source>
</evidence>
<name>A0A9X8R503_9CORY</name>
<protein>
    <submittedName>
        <fullName evidence="2">Uncharacterized protein</fullName>
    </submittedName>
</protein>
<dbReference type="OrthoDB" id="4106779at2"/>
<dbReference type="RefSeq" id="WP_063937043.1">
    <property type="nucleotide sequence ID" value="NZ_FTMH01000013.1"/>
</dbReference>
<dbReference type="AlphaFoldDB" id="A0A9X8R503"/>
<organism evidence="2 3">
    <name type="scientific">Corynebacterium afermentans</name>
    <dbReference type="NCBI Taxonomy" id="38286"/>
    <lineage>
        <taxon>Bacteria</taxon>
        <taxon>Bacillati</taxon>
        <taxon>Actinomycetota</taxon>
        <taxon>Actinomycetes</taxon>
        <taxon>Mycobacteriales</taxon>
        <taxon>Corynebacteriaceae</taxon>
        <taxon>Corynebacterium</taxon>
    </lineage>
</organism>
<keyword evidence="3" id="KW-1185">Reference proteome</keyword>
<keyword evidence="1" id="KW-0175">Coiled coil</keyword>
<comment type="caution">
    <text evidence="2">The sequence shown here is derived from an EMBL/GenBank/DDBJ whole genome shotgun (WGS) entry which is preliminary data.</text>
</comment>
<reference evidence="2 3" key="1">
    <citation type="submission" date="2017-01" db="EMBL/GenBank/DDBJ databases">
        <authorList>
            <person name="Varghese N."/>
            <person name="Submissions S."/>
        </authorList>
    </citation>
    <scope>NUCLEOTIDE SEQUENCE [LARGE SCALE GENOMIC DNA]</scope>
    <source>
        <strain evidence="2 3">DSM 44280</strain>
    </source>
</reference>
<accession>A0A9X8R503</accession>